<keyword evidence="6" id="KW-1185">Reference proteome</keyword>
<evidence type="ECO:0000259" key="3">
    <source>
        <dbReference type="Pfam" id="PF16569"/>
    </source>
</evidence>
<dbReference type="RefSeq" id="WP_107029349.1">
    <property type="nucleotide sequence ID" value="NZ_AP031432.1"/>
</dbReference>
<organism evidence="5 6">
    <name type="scientific">Faecalibacillus intestinalis</name>
    <dbReference type="NCBI Taxonomy" id="1982626"/>
    <lineage>
        <taxon>Bacteria</taxon>
        <taxon>Bacillati</taxon>
        <taxon>Bacillota</taxon>
        <taxon>Erysipelotrichia</taxon>
        <taxon>Erysipelotrichales</taxon>
        <taxon>Coprobacillaceae</taxon>
        <taxon>Faecalibacillus</taxon>
    </lineage>
</organism>
<feature type="transmembrane region" description="Helical" evidence="1">
    <location>
        <begin position="449"/>
        <end position="472"/>
    </location>
</feature>
<accession>A0A2T3G5Q0</accession>
<feature type="domain" description="SpaA-like prealbumin fold" evidence="4">
    <location>
        <begin position="327"/>
        <end position="435"/>
    </location>
</feature>
<sequence>MKNKLKKVIAYVLSFMMLFTMSAMNISSVSAASTGSITVHTGKHDVNGVNFNAYRLMDATVSGNKVSYSISSNFTGFFTEELLNGTTGDDIDIKAYNYIKANVSTTNFQNKLKTYIATNQISADGAATGTTDTKEYTIAGLAYGYYAVIPSGEGYTPSFTTVKSSNAVDVYLKGKTPDPEKTINNKKYDSAQVGDTVDFKVESMVPNMTGYNQYYYIFKDTMTEGLTVSKDTLNLVVKIGGTVVDTSEYTLTVDKTNRIFTVEFKNFYTNHAKDANESLTFTYSAVVNEKAINDTNTSTNKAEVSYGNDPDHLTTGAPSEVKVLTHTLKINKVDEQNKPLSGAEFALYRNNVDSGKLKFVDEGNGTYRIATIDDETTTDTLVSPEEGVITVKGLSEGDYVIEETKAPDGYAKLKNTINKTISVDGNAPQTVNVEEKVTNKTESWLPETGGMGTVIFTVVGVVGVLAILSTYFKKGKKREEA</sequence>
<dbReference type="InterPro" id="IPR013783">
    <property type="entry name" value="Ig-like_fold"/>
</dbReference>
<dbReference type="AlphaFoldDB" id="A0A2T3G5Q0"/>
<keyword evidence="1" id="KW-1133">Transmembrane helix</keyword>
<dbReference type="Pfam" id="PF17802">
    <property type="entry name" value="SpaA"/>
    <property type="match status" value="1"/>
</dbReference>
<proteinExistence type="predicted"/>
<protein>
    <submittedName>
        <fullName evidence="5">Cell wall anchor protein</fullName>
    </submittedName>
</protein>
<dbReference type="InterPro" id="IPR032334">
    <property type="entry name" value="GramPos_pilinBB"/>
</dbReference>
<dbReference type="Gene3D" id="2.60.40.10">
    <property type="entry name" value="Immunoglobulins"/>
    <property type="match status" value="1"/>
</dbReference>
<dbReference type="InterPro" id="IPR041033">
    <property type="entry name" value="SpaA_PFL_dom_1"/>
</dbReference>
<reference evidence="5 6" key="1">
    <citation type="journal article" date="2019" name="Int. J. Syst. Evol. Microbiol.">
        <title>Faecalibacillus intestinalis gen. nov., sp. nov. and Faecalibacillus faecis sp. nov., isolated from human faeces.</title>
        <authorList>
            <person name="Seo B."/>
            <person name="Jeon K."/>
            <person name="Baek I."/>
            <person name="Lee Y.M."/>
            <person name="Baek K."/>
            <person name="Ko G."/>
        </authorList>
    </citation>
    <scope>NUCLEOTIDE SEQUENCE [LARGE SCALE GENOMIC DNA]</scope>
    <source>
        <strain evidence="5 6">SNUG30099</strain>
    </source>
</reference>
<dbReference type="NCBIfam" id="TIGR04226">
    <property type="entry name" value="RrgB_K2N_iso_D2"/>
    <property type="match status" value="1"/>
</dbReference>
<dbReference type="Pfam" id="PF16569">
    <property type="entry name" value="GramPos_pilinBB"/>
    <property type="match status" value="1"/>
</dbReference>
<dbReference type="NCBIfam" id="NF033902">
    <property type="entry name" value="iso_D2_wall_anc"/>
    <property type="match status" value="1"/>
</dbReference>
<name>A0A2T3G5Q0_9FIRM</name>
<keyword evidence="1" id="KW-0472">Membrane</keyword>
<dbReference type="Proteomes" id="UP000240974">
    <property type="component" value="Unassembled WGS sequence"/>
</dbReference>
<keyword evidence="1" id="KW-0812">Transmembrane</keyword>
<evidence type="ECO:0000313" key="6">
    <source>
        <dbReference type="Proteomes" id="UP000240974"/>
    </source>
</evidence>
<feature type="chain" id="PRO_5015482383" evidence="2">
    <location>
        <begin position="32"/>
        <end position="481"/>
    </location>
</feature>
<dbReference type="Gene3D" id="2.60.40.740">
    <property type="match status" value="1"/>
</dbReference>
<evidence type="ECO:0000259" key="4">
    <source>
        <dbReference type="Pfam" id="PF17802"/>
    </source>
</evidence>
<dbReference type="InterPro" id="IPR048052">
    <property type="entry name" value="FM1-like"/>
</dbReference>
<comment type="caution">
    <text evidence="5">The sequence shown here is derived from an EMBL/GenBank/DDBJ whole genome shotgun (WGS) entry which is preliminary data.</text>
</comment>
<evidence type="ECO:0000256" key="1">
    <source>
        <dbReference type="SAM" id="Phobius"/>
    </source>
</evidence>
<dbReference type="EMBL" id="PYLQ01000003">
    <property type="protein sequence ID" value="PST42761.1"/>
    <property type="molecule type" value="Genomic_DNA"/>
</dbReference>
<feature type="signal peptide" evidence="2">
    <location>
        <begin position="1"/>
        <end position="31"/>
    </location>
</feature>
<gene>
    <name evidence="5" type="ORF">C7U54_03630</name>
</gene>
<feature type="domain" description="Gram-positive pilin backbone subunit 2 Cna-B-like" evidence="3">
    <location>
        <begin position="193"/>
        <end position="310"/>
    </location>
</feature>
<dbReference type="InterPro" id="IPR026466">
    <property type="entry name" value="Fim_isopep_form_D2_dom"/>
</dbReference>
<evidence type="ECO:0000313" key="5">
    <source>
        <dbReference type="EMBL" id="PST42761.1"/>
    </source>
</evidence>
<evidence type="ECO:0000256" key="2">
    <source>
        <dbReference type="SAM" id="SignalP"/>
    </source>
</evidence>
<dbReference type="SUPFAM" id="SSF49478">
    <property type="entry name" value="Cna protein B-type domain"/>
    <property type="match status" value="1"/>
</dbReference>
<dbReference type="NCBIfam" id="TIGR01167">
    <property type="entry name" value="LPXTG_anchor"/>
    <property type="match status" value="1"/>
</dbReference>
<keyword evidence="2" id="KW-0732">Signal</keyword>